<dbReference type="RefSeq" id="WP_307719985.1">
    <property type="nucleotide sequence ID" value="NZ_BIMM01000039.1"/>
</dbReference>
<keyword evidence="2" id="KW-0805">Transcription regulation</keyword>
<evidence type="ECO:0000256" key="4">
    <source>
        <dbReference type="ARBA" id="ARBA00023163"/>
    </source>
</evidence>
<dbReference type="InterPro" id="IPR009061">
    <property type="entry name" value="DNA-bd_dom_put_sf"/>
</dbReference>
<keyword evidence="1" id="KW-0678">Repressor</keyword>
<dbReference type="PANTHER" id="PTHR30204">
    <property type="entry name" value="REDOX-CYCLING DRUG-SENSING TRANSCRIPTIONAL ACTIVATOR SOXR"/>
    <property type="match status" value="1"/>
</dbReference>
<feature type="domain" description="HTH merR-type" evidence="5">
    <location>
        <begin position="127"/>
        <end position="194"/>
    </location>
</feature>
<accession>A0A2N5NA13</accession>
<dbReference type="Pfam" id="PF00376">
    <property type="entry name" value="MerR"/>
    <property type="match status" value="1"/>
</dbReference>
<dbReference type="GO" id="GO:0003677">
    <property type="term" value="F:DNA binding"/>
    <property type="evidence" value="ECO:0007669"/>
    <property type="project" value="UniProtKB-KW"/>
</dbReference>
<dbReference type="PANTHER" id="PTHR30204:SF69">
    <property type="entry name" value="MERR-FAMILY TRANSCRIPTIONAL REGULATOR"/>
    <property type="match status" value="1"/>
</dbReference>
<protein>
    <submittedName>
        <fullName evidence="6">Transcriptional regulator, MerR family</fullName>
    </submittedName>
</protein>
<dbReference type="AlphaFoldDB" id="A0A2N5NA13"/>
<proteinExistence type="predicted"/>
<dbReference type="PROSITE" id="PS50937">
    <property type="entry name" value="HTH_MERR_2"/>
    <property type="match status" value="2"/>
</dbReference>
<dbReference type="Gene3D" id="1.10.1660.10">
    <property type="match status" value="2"/>
</dbReference>
<evidence type="ECO:0000256" key="2">
    <source>
        <dbReference type="ARBA" id="ARBA00023015"/>
    </source>
</evidence>
<keyword evidence="7" id="KW-1185">Reference proteome</keyword>
<dbReference type="SUPFAM" id="SSF46955">
    <property type="entry name" value="Putative DNA-binding domain"/>
    <property type="match status" value="2"/>
</dbReference>
<keyword evidence="4" id="KW-0804">Transcription</keyword>
<gene>
    <name evidence="6" type="ORF">B8V81_1372</name>
</gene>
<dbReference type="SMART" id="SM00422">
    <property type="entry name" value="HTH_MERR"/>
    <property type="match status" value="2"/>
</dbReference>
<keyword evidence="3" id="KW-0238">DNA-binding</keyword>
<sequence>MQKMQKLYAPSQLAELLKVSTTTLRRYEDLGLIPDVPRTESGRRGYAELHRQAFQTIRALLKAGSIPLAYETMRLLKQGRGGQALWGVNRQQADIQAEKERVESLLVWIRSAESDPPERADRKKGRTIGEAAELAGVRPSAIRHWEKEGLIASERNPANGYRLFSNRQLRRILVISSLRQSVYSIDNMKKLLDELDGRQLSSVEASFELALEKLNGQLERQFQAIAELMAYRKQLIKASLE</sequence>
<dbReference type="InterPro" id="IPR000551">
    <property type="entry name" value="MerR-type_HTH_dom"/>
</dbReference>
<evidence type="ECO:0000313" key="6">
    <source>
        <dbReference type="EMBL" id="PLT47148.1"/>
    </source>
</evidence>
<evidence type="ECO:0000313" key="7">
    <source>
        <dbReference type="Proteomes" id="UP000234789"/>
    </source>
</evidence>
<evidence type="ECO:0000256" key="3">
    <source>
        <dbReference type="ARBA" id="ARBA00023125"/>
    </source>
</evidence>
<feature type="domain" description="HTH merR-type" evidence="5">
    <location>
        <begin position="7"/>
        <end position="64"/>
    </location>
</feature>
<dbReference type="EMBL" id="NFEZ01000003">
    <property type="protein sequence ID" value="PLT47148.1"/>
    <property type="molecule type" value="Genomic_DNA"/>
</dbReference>
<dbReference type="Proteomes" id="UP000234789">
    <property type="component" value="Unassembled WGS sequence"/>
</dbReference>
<reference evidence="6 7" key="1">
    <citation type="submission" date="2017-05" db="EMBL/GenBank/DDBJ databases">
        <title>Functional genome analysis of Paenibacillus pasadenensis strain R16: insights on endophytic life style and antifungal activity.</title>
        <authorList>
            <person name="Passera A."/>
            <person name="Marcolungo L."/>
            <person name="Casati P."/>
            <person name="Brasca M."/>
            <person name="Quaglino F."/>
            <person name="Delledonne M."/>
        </authorList>
    </citation>
    <scope>NUCLEOTIDE SEQUENCE [LARGE SCALE GENOMIC DNA]</scope>
    <source>
        <strain evidence="6 7">R16</strain>
    </source>
</reference>
<organism evidence="6 7">
    <name type="scientific">Paenibacillus pasadenensis</name>
    <dbReference type="NCBI Taxonomy" id="217090"/>
    <lineage>
        <taxon>Bacteria</taxon>
        <taxon>Bacillati</taxon>
        <taxon>Bacillota</taxon>
        <taxon>Bacilli</taxon>
        <taxon>Bacillales</taxon>
        <taxon>Paenibacillaceae</taxon>
        <taxon>Paenibacillus</taxon>
    </lineage>
</organism>
<dbReference type="InterPro" id="IPR047057">
    <property type="entry name" value="MerR_fam"/>
</dbReference>
<comment type="caution">
    <text evidence="6">The sequence shown here is derived from an EMBL/GenBank/DDBJ whole genome shotgun (WGS) entry which is preliminary data.</text>
</comment>
<evidence type="ECO:0000256" key="1">
    <source>
        <dbReference type="ARBA" id="ARBA00022491"/>
    </source>
</evidence>
<dbReference type="Pfam" id="PF13411">
    <property type="entry name" value="MerR_1"/>
    <property type="match status" value="1"/>
</dbReference>
<name>A0A2N5NA13_9BACL</name>
<dbReference type="GO" id="GO:0003700">
    <property type="term" value="F:DNA-binding transcription factor activity"/>
    <property type="evidence" value="ECO:0007669"/>
    <property type="project" value="InterPro"/>
</dbReference>
<evidence type="ECO:0000259" key="5">
    <source>
        <dbReference type="PROSITE" id="PS50937"/>
    </source>
</evidence>